<evidence type="ECO:0000313" key="2">
    <source>
        <dbReference type="EMBL" id="KKO12468.1"/>
    </source>
</evidence>
<sequence>MEQNKTNRNLAVAISAAFVAAIALFVAVILPAEFGRDPLGTGRLLGLSGVSETTADALQTQFEFHKTDEVEFILEPFQSLEYKYLMDQGNGLVFSWHADSELYFDLHAENITVEDYEESYAEGDSSQDMGVYEAAFNGMHGWFWENRGFDTVTLRLQTSGFYVHATEYRGGGSTDRSPEPVFAD</sequence>
<reference evidence="2" key="1">
    <citation type="journal article" date="2015" name="Nature">
        <title>Complex archaea that bridge the gap between prokaryotes and eukaryotes.</title>
        <authorList>
            <person name="Spang A."/>
            <person name="Saw J.H."/>
            <person name="Jorgensen S.L."/>
            <person name="Zaremba-Niedzwiedzka K."/>
            <person name="Martijn J."/>
            <person name="Lind A.E."/>
            <person name="van Eijk R."/>
            <person name="Schleper C."/>
            <person name="Guy L."/>
            <person name="Ettema T.J."/>
        </authorList>
    </citation>
    <scope>NUCLEOTIDE SEQUENCE</scope>
</reference>
<name>A0A0F9WIU7_9ZZZZ</name>
<proteinExistence type="predicted"/>
<keyword evidence="1" id="KW-0472">Membrane</keyword>
<accession>A0A0F9WIU7</accession>
<comment type="caution">
    <text evidence="2">The sequence shown here is derived from an EMBL/GenBank/DDBJ whole genome shotgun (WGS) entry which is preliminary data.</text>
</comment>
<feature type="transmembrane region" description="Helical" evidence="1">
    <location>
        <begin position="12"/>
        <end position="32"/>
    </location>
</feature>
<dbReference type="AlphaFoldDB" id="A0A0F9WIU7"/>
<organism evidence="2">
    <name type="scientific">marine sediment metagenome</name>
    <dbReference type="NCBI Taxonomy" id="412755"/>
    <lineage>
        <taxon>unclassified sequences</taxon>
        <taxon>metagenomes</taxon>
        <taxon>ecological metagenomes</taxon>
    </lineage>
</organism>
<gene>
    <name evidence="2" type="ORF">LCGC14_0004810</name>
</gene>
<evidence type="ECO:0000256" key="1">
    <source>
        <dbReference type="SAM" id="Phobius"/>
    </source>
</evidence>
<dbReference type="EMBL" id="LAZR01000001">
    <property type="protein sequence ID" value="KKO12468.1"/>
    <property type="molecule type" value="Genomic_DNA"/>
</dbReference>
<protein>
    <submittedName>
        <fullName evidence="2">Uncharacterized protein</fullName>
    </submittedName>
</protein>
<keyword evidence="1" id="KW-1133">Transmembrane helix</keyword>
<keyword evidence="1" id="KW-0812">Transmembrane</keyword>